<dbReference type="PROSITE" id="PS51257">
    <property type="entry name" value="PROKAR_LIPOPROTEIN"/>
    <property type="match status" value="1"/>
</dbReference>
<keyword evidence="2" id="KW-0732">Signal</keyword>
<keyword evidence="4" id="KW-1185">Reference proteome</keyword>
<reference evidence="3 4" key="1">
    <citation type="submission" date="2021-02" db="EMBL/GenBank/DDBJ databases">
        <title>De Novo genome assembly of isolated myxobacteria.</title>
        <authorList>
            <person name="Stevens D.C."/>
        </authorList>
    </citation>
    <scope>NUCLEOTIDE SEQUENCE [LARGE SCALE GENOMIC DNA]</scope>
    <source>
        <strain evidence="4">SCPEA02</strain>
    </source>
</reference>
<feature type="region of interest" description="Disordered" evidence="1">
    <location>
        <begin position="100"/>
        <end position="120"/>
    </location>
</feature>
<feature type="signal peptide" evidence="2">
    <location>
        <begin position="1"/>
        <end position="21"/>
    </location>
</feature>
<dbReference type="RefSeq" id="WP_206724115.1">
    <property type="nucleotide sequence ID" value="NZ_CP071090.1"/>
</dbReference>
<sequence length="268" mass="28127">MKLRLMGLSVGVAAASVAVFACNVDEPEPQCVVARASIDGSTGSFAATYTLKPGQNPDRTCAQLRPERVGLQKFFSEDPSAPDTVAVRSARLGKLFLDFKSRPDPDPTHTPYSVGPFASSGPGPDNFCDVPTLTPTRLDVPAAPAGLPDGGTLPDGGPPAQPAQSYAYEWSNLRIYNTSGIPGTQFTADLRYTENGCTAEYSAKGIWPVVACGLSDGGVNEAACDPYADYDAGRLRGSGINPIFPVKCDPVALICVLTGEVPSDREQP</sequence>
<gene>
    <name evidence="3" type="ORF">JY651_46780</name>
</gene>
<dbReference type="EMBL" id="CP071090">
    <property type="protein sequence ID" value="QSQ22539.1"/>
    <property type="molecule type" value="Genomic_DNA"/>
</dbReference>
<accession>A0ABX7NW00</accession>
<dbReference type="Proteomes" id="UP000662747">
    <property type="component" value="Chromosome"/>
</dbReference>
<name>A0ABX7NW00_9BACT</name>
<proteinExistence type="predicted"/>
<evidence type="ECO:0000256" key="1">
    <source>
        <dbReference type="SAM" id="MobiDB-lite"/>
    </source>
</evidence>
<evidence type="ECO:0000313" key="3">
    <source>
        <dbReference type="EMBL" id="QSQ22539.1"/>
    </source>
</evidence>
<organism evidence="3 4">
    <name type="scientific">Pyxidicoccus parkwayensis</name>
    <dbReference type="NCBI Taxonomy" id="2813578"/>
    <lineage>
        <taxon>Bacteria</taxon>
        <taxon>Pseudomonadati</taxon>
        <taxon>Myxococcota</taxon>
        <taxon>Myxococcia</taxon>
        <taxon>Myxococcales</taxon>
        <taxon>Cystobacterineae</taxon>
        <taxon>Myxococcaceae</taxon>
        <taxon>Pyxidicoccus</taxon>
    </lineage>
</organism>
<protein>
    <recommendedName>
        <fullName evidence="5">MlpA protein</fullName>
    </recommendedName>
</protein>
<evidence type="ECO:0008006" key="5">
    <source>
        <dbReference type="Google" id="ProtNLM"/>
    </source>
</evidence>
<evidence type="ECO:0000256" key="2">
    <source>
        <dbReference type="SAM" id="SignalP"/>
    </source>
</evidence>
<evidence type="ECO:0000313" key="4">
    <source>
        <dbReference type="Proteomes" id="UP000662747"/>
    </source>
</evidence>
<feature type="chain" id="PRO_5046877575" description="MlpA protein" evidence="2">
    <location>
        <begin position="22"/>
        <end position="268"/>
    </location>
</feature>